<dbReference type="Proteomes" id="UP000244488">
    <property type="component" value="Unassembled WGS sequence"/>
</dbReference>
<feature type="region of interest" description="Disordered" evidence="1">
    <location>
        <begin position="43"/>
        <end position="167"/>
    </location>
</feature>
<dbReference type="GO" id="GO:0004527">
    <property type="term" value="F:exonuclease activity"/>
    <property type="evidence" value="ECO:0007669"/>
    <property type="project" value="UniProtKB-KW"/>
</dbReference>
<feature type="compositionally biased region" description="Basic and acidic residues" evidence="1">
    <location>
        <begin position="139"/>
        <end position="164"/>
    </location>
</feature>
<evidence type="ECO:0000256" key="2">
    <source>
        <dbReference type="SAM" id="SignalP"/>
    </source>
</evidence>
<proteinExistence type="predicted"/>
<sequence length="278" mass="30155">MTLGSLSRVDILCAVVCALSFFQRSLSDSEAAQRAASCSSLLSPLVAPEASPPPSDFFDEKKRKRRSTEEEDTSSGSDEDLLPKAALLQRAAAQARRAAHASDVSGDASPSVKKECCGQDETSPSPRSSSDPPDSVEAAQKDAEDVACRDSTDATQRGEKARFPERKRRRLIVAARDEETHGSACQHSKLGAPQVSLTVVAPDAVDRAAYPGRFPGTACNEKSLGLWSRFSQSDCCAPGSGVQRGIETRKRQRERMRWGRREVRLRPSKTLLDVELPP</sequence>
<reference evidence="3 4" key="1">
    <citation type="journal article" date="2016" name="Nat. Commun.">
        <title>Local admixture of amplified and diversified secreted pathogenesis determinants shapes mosaic Toxoplasma gondii genomes.</title>
        <authorList>
            <person name="Lorenzi H."/>
            <person name="Khan A."/>
            <person name="Behnke M.S."/>
            <person name="Namasivayam S."/>
            <person name="Swapna L.S."/>
            <person name="Hadjithomas M."/>
            <person name="Karamycheva S."/>
            <person name="Pinney D."/>
            <person name="Brunk B.P."/>
            <person name="Ajioka J.W."/>
            <person name="Ajzenberg D."/>
            <person name="Boothroyd J.C."/>
            <person name="Boyle J.P."/>
            <person name="Darde M.L."/>
            <person name="Diaz-Miranda M.A."/>
            <person name="Dubey J.P."/>
            <person name="Fritz H.M."/>
            <person name="Gennari S.M."/>
            <person name="Gregory B.D."/>
            <person name="Kim K."/>
            <person name="Saeij J.P."/>
            <person name="Su C."/>
            <person name="White M.W."/>
            <person name="Zhu X.Q."/>
            <person name="Howe D.K."/>
            <person name="Rosenthal B.M."/>
            <person name="Grigg M.E."/>
            <person name="Parkinson J."/>
            <person name="Liu L."/>
            <person name="Kissinger J.C."/>
            <person name="Roos D.S."/>
            <person name="Sibley L.D."/>
        </authorList>
    </citation>
    <scope>NUCLEOTIDE SEQUENCE [LARGE SCALE GENOMIC DNA]</scope>
    <source>
        <strain evidence="3 4">TgCATBr9</strain>
    </source>
</reference>
<feature type="compositionally biased region" description="Low complexity" evidence="1">
    <location>
        <begin position="123"/>
        <end position="135"/>
    </location>
</feature>
<dbReference type="EMBL" id="AFHV02000860">
    <property type="protein sequence ID" value="PUA90558.1"/>
    <property type="molecule type" value="Genomic_DNA"/>
</dbReference>
<feature type="signal peptide" evidence="2">
    <location>
        <begin position="1"/>
        <end position="27"/>
    </location>
</feature>
<dbReference type="VEuPathDB" id="ToxoDB:TGBR9_381350"/>
<feature type="compositionally biased region" description="Acidic residues" evidence="1">
    <location>
        <begin position="69"/>
        <end position="80"/>
    </location>
</feature>
<accession>A0A2T6IZ06</accession>
<keyword evidence="3" id="KW-0269">Exonuclease</keyword>
<evidence type="ECO:0000256" key="1">
    <source>
        <dbReference type="SAM" id="MobiDB-lite"/>
    </source>
</evidence>
<keyword evidence="3" id="KW-0540">Nuclease</keyword>
<protein>
    <submittedName>
        <fullName evidence="3">Putative 3'-5' exonuclease domain protein</fullName>
    </submittedName>
</protein>
<organism evidence="3 4">
    <name type="scientific">Toxoplasma gondii TgCATBr9</name>
    <dbReference type="NCBI Taxonomy" id="943120"/>
    <lineage>
        <taxon>Eukaryota</taxon>
        <taxon>Sar</taxon>
        <taxon>Alveolata</taxon>
        <taxon>Apicomplexa</taxon>
        <taxon>Conoidasida</taxon>
        <taxon>Coccidia</taxon>
        <taxon>Eucoccidiorida</taxon>
        <taxon>Eimeriorina</taxon>
        <taxon>Sarcocystidae</taxon>
        <taxon>Toxoplasma</taxon>
    </lineage>
</organism>
<feature type="chain" id="PRO_5015599114" evidence="2">
    <location>
        <begin position="28"/>
        <end position="278"/>
    </location>
</feature>
<evidence type="ECO:0000313" key="3">
    <source>
        <dbReference type="EMBL" id="PUA90558.1"/>
    </source>
</evidence>
<evidence type="ECO:0000313" key="4">
    <source>
        <dbReference type="Proteomes" id="UP000244488"/>
    </source>
</evidence>
<keyword evidence="3" id="KW-0378">Hydrolase</keyword>
<feature type="compositionally biased region" description="Low complexity" evidence="1">
    <location>
        <begin position="85"/>
        <end position="96"/>
    </location>
</feature>
<dbReference type="AlphaFoldDB" id="A0A2T6IZ06"/>
<name>A0A2T6IZ06_TOXGO</name>
<gene>
    <name evidence="3" type="ORF">TGBR9_381350</name>
</gene>
<keyword evidence="2" id="KW-0732">Signal</keyword>
<comment type="caution">
    <text evidence="3">The sequence shown here is derived from an EMBL/GenBank/DDBJ whole genome shotgun (WGS) entry which is preliminary data.</text>
</comment>